<dbReference type="SUPFAM" id="SSF53756">
    <property type="entry name" value="UDP-Glycosyltransferase/glycogen phosphorylase"/>
    <property type="match status" value="1"/>
</dbReference>
<dbReference type="RefSeq" id="WP_344794483.1">
    <property type="nucleotide sequence ID" value="NZ_BAABBN010000003.1"/>
</dbReference>
<dbReference type="InterPro" id="IPR003331">
    <property type="entry name" value="UDP_GlcNAc_Epimerase_2_dom"/>
</dbReference>
<dbReference type="PANTHER" id="PTHR43174">
    <property type="entry name" value="UDP-N-ACETYLGLUCOSAMINE 2-EPIMERASE"/>
    <property type="match status" value="1"/>
</dbReference>
<dbReference type="NCBIfam" id="TIGR03568">
    <property type="entry name" value="NeuC_NnaA"/>
    <property type="match status" value="1"/>
</dbReference>
<organism evidence="2 3">
    <name type="scientific">Litoribacillus peritrichatus</name>
    <dbReference type="NCBI Taxonomy" id="718191"/>
    <lineage>
        <taxon>Bacteria</taxon>
        <taxon>Pseudomonadati</taxon>
        <taxon>Pseudomonadota</taxon>
        <taxon>Gammaproteobacteria</taxon>
        <taxon>Oceanospirillales</taxon>
        <taxon>Oceanospirillaceae</taxon>
        <taxon>Litoribacillus</taxon>
    </lineage>
</organism>
<dbReference type="EMBL" id="BAABBN010000003">
    <property type="protein sequence ID" value="GAA3910735.1"/>
    <property type="molecule type" value="Genomic_DNA"/>
</dbReference>
<dbReference type="Pfam" id="PF02350">
    <property type="entry name" value="Epimerase_2"/>
    <property type="match status" value="1"/>
</dbReference>
<evidence type="ECO:0000313" key="3">
    <source>
        <dbReference type="Proteomes" id="UP001501565"/>
    </source>
</evidence>
<protein>
    <submittedName>
        <fullName evidence="2">UDP-N-acetylglucosamine 2-epimerase</fullName>
    </submittedName>
</protein>
<evidence type="ECO:0000313" key="2">
    <source>
        <dbReference type="EMBL" id="GAA3910735.1"/>
    </source>
</evidence>
<dbReference type="PANTHER" id="PTHR43174:SF3">
    <property type="entry name" value="UDP-N-ACETYLGLUCOSAMINE 2-EPIMERASE"/>
    <property type="match status" value="1"/>
</dbReference>
<dbReference type="Proteomes" id="UP001501565">
    <property type="component" value="Unassembled WGS sequence"/>
</dbReference>
<evidence type="ECO:0000259" key="1">
    <source>
        <dbReference type="Pfam" id="PF02350"/>
    </source>
</evidence>
<dbReference type="InterPro" id="IPR020004">
    <property type="entry name" value="UDP-GlcNAc_Epase"/>
</dbReference>
<sequence>MNNNKVGILMANRANWARSKTVIEHLALNTDIELHAFCCSSFLLQKFGMPVKDFEQEHSEVITHRVYNNVEGETLLTQTVSTGLLVSQLAPLIDTVKIKCLIVIADRYEVIAGAIAARYQNVPVIHIQGGEVSGNIDDLVRNSVSSLSELHFPCTQMAYERLQSSYFVRGFIDNYGCPAMDLVYRREKKDINRILNSNGFVGNLKKRDSTYYLVVFHPETENYDEVEQIAQKFFNKIERLSKDTHIVVLWPNIDAGSDSVAKEVRKMRERNAELNISFYKNFSAEDYICVLENAEILIGNSSSFIREASVIGKKSILVGDRQSNRDIGKNVVAKLSVEEFSEFDLSSVINKTVTPSDTYGSGDAGKKISDKICSFIGAGN</sequence>
<keyword evidence="3" id="KW-1185">Reference proteome</keyword>
<feature type="domain" description="UDP-N-acetylglucosamine 2-epimerase" evidence="1">
    <location>
        <begin position="65"/>
        <end position="372"/>
    </location>
</feature>
<name>A0ABP7M1Y8_9GAMM</name>
<comment type="caution">
    <text evidence="2">The sequence shown here is derived from an EMBL/GenBank/DDBJ whole genome shotgun (WGS) entry which is preliminary data.</text>
</comment>
<gene>
    <name evidence="2" type="primary">neuC_2</name>
    <name evidence="2" type="ORF">GCM10022277_01690</name>
</gene>
<accession>A0ABP7M1Y8</accession>
<reference evidence="3" key="1">
    <citation type="journal article" date="2019" name="Int. J. Syst. Evol. Microbiol.">
        <title>The Global Catalogue of Microorganisms (GCM) 10K type strain sequencing project: providing services to taxonomists for standard genome sequencing and annotation.</title>
        <authorList>
            <consortium name="The Broad Institute Genomics Platform"/>
            <consortium name="The Broad Institute Genome Sequencing Center for Infectious Disease"/>
            <person name="Wu L."/>
            <person name="Ma J."/>
        </authorList>
    </citation>
    <scope>NUCLEOTIDE SEQUENCE [LARGE SCALE GENOMIC DNA]</scope>
    <source>
        <strain evidence="3">JCM 17551</strain>
    </source>
</reference>
<dbReference type="InterPro" id="IPR029767">
    <property type="entry name" value="WecB-like"/>
</dbReference>
<proteinExistence type="predicted"/>
<dbReference type="Gene3D" id="3.40.50.2000">
    <property type="entry name" value="Glycogen Phosphorylase B"/>
    <property type="match status" value="2"/>
</dbReference>